<dbReference type="OrthoDB" id="8442375at2"/>
<dbReference type="RefSeq" id="WP_023495599.1">
    <property type="nucleotide sequence ID" value="NZ_AYLO01000101.1"/>
</dbReference>
<dbReference type="AlphaFoldDB" id="V5BTZ6"/>
<sequence>MSEFRAKIGEATTGCPTSLLDFDYGNPRLTTGDDLSTHDEKSMICSLRDIAALEELIQSICNNGYFNLEPLIVWGEECGPFTVLEGNRRLAAIKLIKNRELARECKISLPPSISQKTLDSIEHISVWRVEKKEDAQAFIGFKHINGPYRWDAYAKARYVADWYKKEKSSGLTIESIARQLGDDNDTIRAYIGAVLVLEQAEEERLFDIKNRYNKGRFAFSHLYTALGRNEYRDFLGLAKGWNQIPDEQPIETNKIPQLKEVLNYLFGSKQDNHPPLIKSQNPDLKNLGEVLTHPVALQKIRGGTDLKAAHNEVRDAGAVFSEALVQASIKIDDAIMLLAKYDGSESLLSVAKELVEKSETLFLTMQRKHDKSSK</sequence>
<organism evidence="1 2">
    <name type="scientific">Methyloglobulus morosus KoM1</name>
    <dbReference type="NCBI Taxonomy" id="1116472"/>
    <lineage>
        <taxon>Bacteria</taxon>
        <taxon>Pseudomonadati</taxon>
        <taxon>Pseudomonadota</taxon>
        <taxon>Gammaproteobacteria</taxon>
        <taxon>Methylococcales</taxon>
        <taxon>Methylococcaceae</taxon>
        <taxon>Methyloglobulus</taxon>
    </lineage>
</organism>
<proteinExistence type="predicted"/>
<dbReference type="Gene3D" id="3.90.1530.10">
    <property type="entry name" value="Conserved hypothetical protein from pyrococcus furiosus pfu- 392566-001, ParB domain"/>
    <property type="match status" value="1"/>
</dbReference>
<evidence type="ECO:0008006" key="3">
    <source>
        <dbReference type="Google" id="ProtNLM"/>
    </source>
</evidence>
<dbReference type="eggNOG" id="COG1475">
    <property type="taxonomic scope" value="Bacteria"/>
</dbReference>
<protein>
    <recommendedName>
        <fullName evidence="3">ParB/Sulfiredoxin domain-containing protein</fullName>
    </recommendedName>
</protein>
<reference evidence="1 2" key="1">
    <citation type="journal article" date="2013" name="Genome Announc.">
        <title>Draft Genome Sequence of the Methanotrophic Gammaproteobacterium Methyloglobulus morosus DSM 22980 Strain KoM1.</title>
        <authorList>
            <person name="Poehlein A."/>
            <person name="Deutzmann J.S."/>
            <person name="Daniel R."/>
            <person name="Simeonova D.D."/>
        </authorList>
    </citation>
    <scope>NUCLEOTIDE SEQUENCE [LARGE SCALE GENOMIC DNA]</scope>
    <source>
        <strain evidence="1 2">KoM1</strain>
    </source>
</reference>
<dbReference type="EMBL" id="AYLO01000101">
    <property type="protein sequence ID" value="ESS71344.1"/>
    <property type="molecule type" value="Genomic_DNA"/>
</dbReference>
<gene>
    <name evidence="1" type="ORF">MGMO_106c00070</name>
</gene>
<evidence type="ECO:0000313" key="2">
    <source>
        <dbReference type="Proteomes" id="UP000017842"/>
    </source>
</evidence>
<dbReference type="PATRIC" id="fig|1116472.3.peg.2918"/>
<accession>V5BTZ6</accession>
<keyword evidence="2" id="KW-1185">Reference proteome</keyword>
<evidence type="ECO:0000313" key="1">
    <source>
        <dbReference type="EMBL" id="ESS71344.1"/>
    </source>
</evidence>
<dbReference type="Proteomes" id="UP000017842">
    <property type="component" value="Unassembled WGS sequence"/>
</dbReference>
<name>V5BTZ6_9GAMM</name>
<dbReference type="CDD" id="cd16387">
    <property type="entry name" value="ParB_N_Srx"/>
    <property type="match status" value="1"/>
</dbReference>
<comment type="caution">
    <text evidence="1">The sequence shown here is derived from an EMBL/GenBank/DDBJ whole genome shotgun (WGS) entry which is preliminary data.</text>
</comment>
<dbReference type="STRING" id="1116472.MGMO_106c00070"/>